<keyword evidence="8" id="KW-1185">Reference proteome</keyword>
<dbReference type="GO" id="GO:0009055">
    <property type="term" value="F:electron transfer activity"/>
    <property type="evidence" value="ECO:0007669"/>
    <property type="project" value="InterPro"/>
</dbReference>
<sequence>MTRMLLTAALTCLTAAPLWAGEHGKTRSDYILHCSGCHTLTGEGTVNGGIPAFPDSIQHIAGLENGRTYMVHVPGVISNDMSDAEIAAVLNYILDQWGEGEGHFSADEVTARRAQEIGDVVVYRRRVVEELRADGVELAEYPWP</sequence>
<evidence type="ECO:0000256" key="2">
    <source>
        <dbReference type="ARBA" id="ARBA00022723"/>
    </source>
</evidence>
<name>A0A1I0H496_9RHOB</name>
<keyword evidence="5" id="KW-0732">Signal</keyword>
<accession>A0A1I0H496</accession>
<dbReference type="Gene3D" id="1.10.760.10">
    <property type="entry name" value="Cytochrome c-like domain"/>
    <property type="match status" value="1"/>
</dbReference>
<feature type="signal peptide" evidence="5">
    <location>
        <begin position="1"/>
        <end position="20"/>
    </location>
</feature>
<reference evidence="7 8" key="1">
    <citation type="submission" date="2016-10" db="EMBL/GenBank/DDBJ databases">
        <authorList>
            <person name="de Groot N.N."/>
        </authorList>
    </citation>
    <scope>NUCLEOTIDE SEQUENCE [LARGE SCALE GENOMIC DNA]</scope>
    <source>
        <strain evidence="7 8">DSM 17862</strain>
    </source>
</reference>
<dbReference type="OrthoDB" id="9811281at2"/>
<dbReference type="InterPro" id="IPR009056">
    <property type="entry name" value="Cyt_c-like_dom"/>
</dbReference>
<evidence type="ECO:0000256" key="5">
    <source>
        <dbReference type="SAM" id="SignalP"/>
    </source>
</evidence>
<feature type="chain" id="PRO_5011675253" description="Cytochrome c domain-containing protein" evidence="5">
    <location>
        <begin position="21"/>
        <end position="144"/>
    </location>
</feature>
<evidence type="ECO:0000313" key="7">
    <source>
        <dbReference type="EMBL" id="SET78438.1"/>
    </source>
</evidence>
<keyword evidence="1 4" id="KW-0349">Heme</keyword>
<dbReference type="RefSeq" id="WP_090735880.1">
    <property type="nucleotide sequence ID" value="NZ_FOHO01000010.1"/>
</dbReference>
<keyword evidence="3 4" id="KW-0408">Iron</keyword>
<dbReference type="GO" id="GO:0046872">
    <property type="term" value="F:metal ion binding"/>
    <property type="evidence" value="ECO:0007669"/>
    <property type="project" value="UniProtKB-KW"/>
</dbReference>
<dbReference type="GO" id="GO:0020037">
    <property type="term" value="F:heme binding"/>
    <property type="evidence" value="ECO:0007669"/>
    <property type="project" value="InterPro"/>
</dbReference>
<proteinExistence type="predicted"/>
<keyword evidence="2 4" id="KW-0479">Metal-binding</keyword>
<gene>
    <name evidence="7" type="ORF">SAMN04489858_1106</name>
</gene>
<evidence type="ECO:0000256" key="1">
    <source>
        <dbReference type="ARBA" id="ARBA00022617"/>
    </source>
</evidence>
<evidence type="ECO:0000256" key="3">
    <source>
        <dbReference type="ARBA" id="ARBA00023004"/>
    </source>
</evidence>
<dbReference type="Proteomes" id="UP000199180">
    <property type="component" value="Unassembled WGS sequence"/>
</dbReference>
<dbReference type="STRING" id="364199.SAMN04489858_1106"/>
<feature type="domain" description="Cytochrome c" evidence="6">
    <location>
        <begin position="19"/>
        <end position="97"/>
    </location>
</feature>
<evidence type="ECO:0000313" key="8">
    <source>
        <dbReference type="Proteomes" id="UP000199180"/>
    </source>
</evidence>
<dbReference type="InterPro" id="IPR036909">
    <property type="entry name" value="Cyt_c-like_dom_sf"/>
</dbReference>
<dbReference type="EMBL" id="FOHO01000010">
    <property type="protein sequence ID" value="SET78438.1"/>
    <property type="molecule type" value="Genomic_DNA"/>
</dbReference>
<evidence type="ECO:0000256" key="4">
    <source>
        <dbReference type="PROSITE-ProRule" id="PRU00433"/>
    </source>
</evidence>
<dbReference type="SUPFAM" id="SSF46626">
    <property type="entry name" value="Cytochrome c"/>
    <property type="match status" value="1"/>
</dbReference>
<protein>
    <recommendedName>
        <fullName evidence="6">Cytochrome c domain-containing protein</fullName>
    </recommendedName>
</protein>
<organism evidence="7 8">
    <name type="scientific">Paracoccus homiensis</name>
    <dbReference type="NCBI Taxonomy" id="364199"/>
    <lineage>
        <taxon>Bacteria</taxon>
        <taxon>Pseudomonadati</taxon>
        <taxon>Pseudomonadota</taxon>
        <taxon>Alphaproteobacteria</taxon>
        <taxon>Rhodobacterales</taxon>
        <taxon>Paracoccaceae</taxon>
        <taxon>Paracoccus</taxon>
    </lineage>
</organism>
<dbReference type="AlphaFoldDB" id="A0A1I0H496"/>
<evidence type="ECO:0000259" key="6">
    <source>
        <dbReference type="PROSITE" id="PS51007"/>
    </source>
</evidence>
<dbReference type="PROSITE" id="PS51007">
    <property type="entry name" value="CYTC"/>
    <property type="match status" value="1"/>
</dbReference>